<dbReference type="SUPFAM" id="SSF51735">
    <property type="entry name" value="NAD(P)-binding Rossmann-fold domains"/>
    <property type="match status" value="1"/>
</dbReference>
<evidence type="ECO:0000313" key="1">
    <source>
        <dbReference type="EMBL" id="GER70884.1"/>
    </source>
</evidence>
<dbReference type="RefSeq" id="WP_151706060.1">
    <property type="nucleotide sequence ID" value="NZ_BKZQ01000029.1"/>
</dbReference>
<organism evidence="1 2">
    <name type="scientific">Weizmannia acidilactici</name>
    <dbReference type="NCBI Taxonomy" id="2607726"/>
    <lineage>
        <taxon>Bacteria</taxon>
        <taxon>Bacillati</taxon>
        <taxon>Bacillota</taxon>
        <taxon>Bacilli</taxon>
        <taxon>Bacillales</taxon>
        <taxon>Bacillaceae</taxon>
        <taxon>Heyndrickxia</taxon>
    </lineage>
</organism>
<dbReference type="Gene3D" id="3.40.50.720">
    <property type="entry name" value="NAD(P)-binding Rossmann-like Domain"/>
    <property type="match status" value="1"/>
</dbReference>
<dbReference type="AlphaFoldDB" id="A0A5J4JPC9"/>
<gene>
    <name evidence="1" type="ORF">BpJC7_21870</name>
</gene>
<evidence type="ECO:0000313" key="2">
    <source>
        <dbReference type="Proteomes" id="UP000391919"/>
    </source>
</evidence>
<sequence>MDQVLVLGALQFAGFELCKALLDAGYPVMAADSKASGGIDGEKWMEIGRNANAIYQPTSELSVEGDFTCCLPVYDYYVQNAREDLQTVCSCLGNFSNRMERLALILPNHLAESTEKAGWIPRSLTDYIETMTFFVPTLYGPGQPSRMAFSQMINGNLDPDLQYDDRDALYAGDAAKAIVQVLEKGRTGKTFYLKSPDGNGWEPVARFLAKDGYGSRTLPENRLVSVREMEGITVQPSISYKEAISKQMAYMGKNIKTSN</sequence>
<keyword evidence="2" id="KW-1185">Reference proteome</keyword>
<accession>A0A5J4JPC9</accession>
<dbReference type="InterPro" id="IPR036291">
    <property type="entry name" value="NAD(P)-bd_dom_sf"/>
</dbReference>
<comment type="caution">
    <text evidence="1">The sequence shown here is derived from an EMBL/GenBank/DDBJ whole genome shotgun (WGS) entry which is preliminary data.</text>
</comment>
<dbReference type="EMBL" id="BKZQ01000029">
    <property type="protein sequence ID" value="GER70884.1"/>
    <property type="molecule type" value="Genomic_DNA"/>
</dbReference>
<proteinExistence type="predicted"/>
<dbReference type="Proteomes" id="UP000391919">
    <property type="component" value="Unassembled WGS sequence"/>
</dbReference>
<name>A0A5J4JPC9_9BACI</name>
<reference evidence="1 2" key="1">
    <citation type="submission" date="2019-09" db="EMBL/GenBank/DDBJ databases">
        <title>Draft genome sequence of Bacillus sp. JC-7.</title>
        <authorList>
            <person name="Tanaka N."/>
            <person name="Shiwa Y."/>
            <person name="Fujita N."/>
            <person name="Tanasupawat S."/>
        </authorList>
    </citation>
    <scope>NUCLEOTIDE SEQUENCE [LARGE SCALE GENOMIC DNA]</scope>
    <source>
        <strain evidence="1 2">JC-7</strain>
    </source>
</reference>
<protein>
    <submittedName>
        <fullName evidence="1">UDP-glucose 4-epimerase</fullName>
    </submittedName>
</protein>